<keyword evidence="3" id="KW-1185">Reference proteome</keyword>
<feature type="transmembrane region" description="Helical" evidence="1">
    <location>
        <begin position="131"/>
        <end position="152"/>
    </location>
</feature>
<feature type="transmembrane region" description="Helical" evidence="1">
    <location>
        <begin position="88"/>
        <end position="111"/>
    </location>
</feature>
<accession>A0A9W6NIV6</accession>
<feature type="transmembrane region" description="Helical" evidence="1">
    <location>
        <begin position="54"/>
        <end position="76"/>
    </location>
</feature>
<dbReference type="AlphaFoldDB" id="A0A9W6NIV6"/>
<proteinExistence type="predicted"/>
<sequence>MRISALSGACVLAVGLAVLAAGLYYDQAHVYEWTHFAQSSNLTKGPVEAQTAKIFTLVGAIASAFGASVAAGGALLARLGGRAGLWVLRLVTVLLLVLMLLVTVVVVVGSFTGDAPVAVVETPGWLLAAEWGALLLAVAGAGASVADLWRFVPAQEE</sequence>
<dbReference type="EMBL" id="BSFP01000002">
    <property type="protein sequence ID" value="GLK98588.1"/>
    <property type="molecule type" value="Genomic_DNA"/>
</dbReference>
<keyword evidence="1" id="KW-0812">Transmembrane</keyword>
<dbReference type="RefSeq" id="WP_261962491.1">
    <property type="nucleotide sequence ID" value="NZ_BAAAXA010000001.1"/>
</dbReference>
<keyword evidence="1" id="KW-0472">Membrane</keyword>
<organism evidence="2 3">
    <name type="scientific">Dactylosporangium matsuzakiense</name>
    <dbReference type="NCBI Taxonomy" id="53360"/>
    <lineage>
        <taxon>Bacteria</taxon>
        <taxon>Bacillati</taxon>
        <taxon>Actinomycetota</taxon>
        <taxon>Actinomycetes</taxon>
        <taxon>Micromonosporales</taxon>
        <taxon>Micromonosporaceae</taxon>
        <taxon>Dactylosporangium</taxon>
    </lineage>
</organism>
<reference evidence="2" key="2">
    <citation type="submission" date="2023-01" db="EMBL/GenBank/DDBJ databases">
        <authorList>
            <person name="Sun Q."/>
            <person name="Evtushenko L."/>
        </authorList>
    </citation>
    <scope>NUCLEOTIDE SEQUENCE</scope>
    <source>
        <strain evidence="2">VKM Ac-1321</strain>
    </source>
</reference>
<reference evidence="2" key="1">
    <citation type="journal article" date="2014" name="Int. J. Syst. Evol. Microbiol.">
        <title>Complete genome sequence of Corynebacterium casei LMG S-19264T (=DSM 44701T), isolated from a smear-ripened cheese.</title>
        <authorList>
            <consortium name="US DOE Joint Genome Institute (JGI-PGF)"/>
            <person name="Walter F."/>
            <person name="Albersmeier A."/>
            <person name="Kalinowski J."/>
            <person name="Ruckert C."/>
        </authorList>
    </citation>
    <scope>NUCLEOTIDE SEQUENCE</scope>
    <source>
        <strain evidence="2">VKM Ac-1321</strain>
    </source>
</reference>
<keyword evidence="1" id="KW-1133">Transmembrane helix</keyword>
<gene>
    <name evidence="2" type="ORF">GCM10017581_003290</name>
</gene>
<evidence type="ECO:0000313" key="2">
    <source>
        <dbReference type="EMBL" id="GLK98588.1"/>
    </source>
</evidence>
<name>A0A9W6NIV6_9ACTN</name>
<protein>
    <submittedName>
        <fullName evidence="2">Uncharacterized protein</fullName>
    </submittedName>
</protein>
<evidence type="ECO:0000256" key="1">
    <source>
        <dbReference type="SAM" id="Phobius"/>
    </source>
</evidence>
<dbReference type="Proteomes" id="UP001143480">
    <property type="component" value="Unassembled WGS sequence"/>
</dbReference>
<comment type="caution">
    <text evidence="2">The sequence shown here is derived from an EMBL/GenBank/DDBJ whole genome shotgun (WGS) entry which is preliminary data.</text>
</comment>
<evidence type="ECO:0000313" key="3">
    <source>
        <dbReference type="Proteomes" id="UP001143480"/>
    </source>
</evidence>